<dbReference type="GO" id="GO:0006935">
    <property type="term" value="P:chemotaxis"/>
    <property type="evidence" value="ECO:0007669"/>
    <property type="project" value="UniProtKB-KW"/>
</dbReference>
<comment type="caution">
    <text evidence="11">The sequence shown here is derived from an EMBL/GenBank/DDBJ whole genome shotgun (WGS) entry which is preliminary data.</text>
</comment>
<dbReference type="GO" id="GO:0071973">
    <property type="term" value="P:bacterial-type flagellum-dependent cell motility"/>
    <property type="evidence" value="ECO:0007669"/>
    <property type="project" value="InterPro"/>
</dbReference>
<evidence type="ECO:0000256" key="2">
    <source>
        <dbReference type="ARBA" id="ARBA00010004"/>
    </source>
</evidence>
<dbReference type="EMBL" id="LTBC01000003">
    <property type="protein sequence ID" value="KYH32665.1"/>
    <property type="molecule type" value="Genomic_DNA"/>
</dbReference>
<keyword evidence="11" id="KW-0966">Cell projection</keyword>
<dbReference type="Pfam" id="PF02050">
    <property type="entry name" value="FliJ"/>
    <property type="match status" value="1"/>
</dbReference>
<dbReference type="GO" id="GO:0009288">
    <property type="term" value="C:bacterial-type flagellum"/>
    <property type="evidence" value="ECO:0007669"/>
    <property type="project" value="InterPro"/>
</dbReference>
<evidence type="ECO:0000256" key="9">
    <source>
        <dbReference type="ARBA" id="ARBA00023136"/>
    </source>
</evidence>
<dbReference type="AlphaFoldDB" id="A0A151AYD8"/>
<gene>
    <name evidence="11" type="ORF">MOMUL_12670</name>
</gene>
<name>A0A151AYD8_9FIRM</name>
<keyword evidence="5" id="KW-1003">Cell membrane</keyword>
<keyword evidence="9" id="KW-0472">Membrane</keyword>
<keyword evidence="4" id="KW-0813">Transport</keyword>
<dbReference type="InterPro" id="IPR053716">
    <property type="entry name" value="Flag_assembly_chemotaxis_eff"/>
</dbReference>
<accession>A0A151AYD8</accession>
<evidence type="ECO:0000256" key="3">
    <source>
        <dbReference type="ARBA" id="ARBA00020392"/>
    </source>
</evidence>
<reference evidence="11 12" key="1">
    <citation type="submission" date="2016-02" db="EMBL/GenBank/DDBJ databases">
        <title>Genome sequence of Moorella mulderi DSM 14980.</title>
        <authorList>
            <person name="Poehlein A."/>
            <person name="Daniel R."/>
        </authorList>
    </citation>
    <scope>NUCLEOTIDE SEQUENCE [LARGE SCALE GENOMIC DNA]</scope>
    <source>
        <strain evidence="11 12">DSM 14980</strain>
    </source>
</reference>
<evidence type="ECO:0000256" key="10">
    <source>
        <dbReference type="ARBA" id="ARBA00023225"/>
    </source>
</evidence>
<comment type="subcellular location">
    <subcellularLocation>
        <location evidence="1">Cell membrane</location>
        <topology evidence="1">Peripheral membrane protein</topology>
        <orientation evidence="1">Cytoplasmic side</orientation>
    </subcellularLocation>
</comment>
<dbReference type="GO" id="GO:0005886">
    <property type="term" value="C:plasma membrane"/>
    <property type="evidence" value="ECO:0007669"/>
    <property type="project" value="UniProtKB-SubCell"/>
</dbReference>
<keyword evidence="8" id="KW-0653">Protein transport</keyword>
<keyword evidence="10" id="KW-1006">Bacterial flagellum protein export</keyword>
<dbReference type="GO" id="GO:0015031">
    <property type="term" value="P:protein transport"/>
    <property type="evidence" value="ECO:0007669"/>
    <property type="project" value="UniProtKB-KW"/>
</dbReference>
<sequence>MGGFRFSLEKVHSYKASLEEQLKLQLAAARRHQEEEEIRLHHYRQLRASCPAIQGALAADDLLREATWLEALDSRIAGQQEKVARARLVVREKCDQVQVAMQERKVLDRLRDRQLAIYQYNLARQEQKEIDEAAGSRFYRRSGE</sequence>
<organism evidence="11 12">
    <name type="scientific">Moorella mulderi DSM 14980</name>
    <dbReference type="NCBI Taxonomy" id="1122241"/>
    <lineage>
        <taxon>Bacteria</taxon>
        <taxon>Bacillati</taxon>
        <taxon>Bacillota</taxon>
        <taxon>Clostridia</taxon>
        <taxon>Neomoorellales</taxon>
        <taxon>Neomoorellaceae</taxon>
        <taxon>Neomoorella</taxon>
    </lineage>
</organism>
<evidence type="ECO:0000313" key="12">
    <source>
        <dbReference type="Proteomes" id="UP000075670"/>
    </source>
</evidence>
<dbReference type="InterPro" id="IPR012823">
    <property type="entry name" value="Flagell_FliJ"/>
</dbReference>
<dbReference type="Gene3D" id="1.10.287.1700">
    <property type="match status" value="1"/>
</dbReference>
<dbReference type="Proteomes" id="UP000075670">
    <property type="component" value="Unassembled WGS sequence"/>
</dbReference>
<keyword evidence="12" id="KW-1185">Reference proteome</keyword>
<protein>
    <recommendedName>
        <fullName evidence="3">Flagellar FliJ protein</fullName>
    </recommendedName>
</protein>
<evidence type="ECO:0000256" key="7">
    <source>
        <dbReference type="ARBA" id="ARBA00022795"/>
    </source>
</evidence>
<dbReference type="GO" id="GO:0044781">
    <property type="term" value="P:bacterial-type flagellum organization"/>
    <property type="evidence" value="ECO:0007669"/>
    <property type="project" value="UniProtKB-KW"/>
</dbReference>
<dbReference type="PATRIC" id="fig|1122241.3.peg.1329"/>
<keyword evidence="11" id="KW-0282">Flagellum</keyword>
<dbReference type="RefSeq" id="WP_062282931.1">
    <property type="nucleotide sequence ID" value="NZ_LTBC01000003.1"/>
</dbReference>
<proteinExistence type="inferred from homology"/>
<dbReference type="OrthoDB" id="1707704at2"/>
<evidence type="ECO:0000256" key="5">
    <source>
        <dbReference type="ARBA" id="ARBA00022475"/>
    </source>
</evidence>
<dbReference type="NCBIfam" id="TIGR02473">
    <property type="entry name" value="flagell_FliJ"/>
    <property type="match status" value="1"/>
</dbReference>
<comment type="similarity">
    <text evidence="2">Belongs to the FliJ family.</text>
</comment>
<evidence type="ECO:0000313" key="11">
    <source>
        <dbReference type="EMBL" id="KYH32665.1"/>
    </source>
</evidence>
<keyword evidence="7" id="KW-1005">Bacterial flagellum biogenesis</keyword>
<evidence type="ECO:0000256" key="4">
    <source>
        <dbReference type="ARBA" id="ARBA00022448"/>
    </source>
</evidence>
<keyword evidence="11" id="KW-0969">Cilium</keyword>
<evidence type="ECO:0000256" key="6">
    <source>
        <dbReference type="ARBA" id="ARBA00022500"/>
    </source>
</evidence>
<evidence type="ECO:0000256" key="8">
    <source>
        <dbReference type="ARBA" id="ARBA00022927"/>
    </source>
</evidence>
<keyword evidence="6" id="KW-0145">Chemotaxis</keyword>
<evidence type="ECO:0000256" key="1">
    <source>
        <dbReference type="ARBA" id="ARBA00004413"/>
    </source>
</evidence>